<accession>A0ABN6MAY1</accession>
<dbReference type="InterPro" id="IPR029044">
    <property type="entry name" value="Nucleotide-diphossugar_trans"/>
</dbReference>
<evidence type="ECO:0000259" key="1">
    <source>
        <dbReference type="Pfam" id="PF00535"/>
    </source>
</evidence>
<protein>
    <recommendedName>
        <fullName evidence="1">Glycosyltransferase 2-like domain-containing protein</fullName>
    </recommendedName>
</protein>
<dbReference type="SUPFAM" id="SSF53756">
    <property type="entry name" value="UDP-Glycosyltransferase/glycogen phosphorylase"/>
    <property type="match status" value="1"/>
</dbReference>
<reference evidence="2 3" key="1">
    <citation type="submission" date="2022-01" db="EMBL/GenBank/DDBJ databases">
        <title>Desulfofustis limnae sp. nov., a novel mesophilic sulfate-reducing bacterium isolated from marsh soil.</title>
        <authorList>
            <person name="Watanabe M."/>
            <person name="Takahashi A."/>
            <person name="Kojima H."/>
            <person name="Fukui M."/>
        </authorList>
    </citation>
    <scope>NUCLEOTIDE SEQUENCE [LARGE SCALE GENOMIC DNA]</scope>
    <source>
        <strain evidence="2 3">PPLL</strain>
    </source>
</reference>
<dbReference type="Gene3D" id="3.90.550.10">
    <property type="entry name" value="Spore Coat Polysaccharide Biosynthesis Protein SpsA, Chain A"/>
    <property type="match status" value="1"/>
</dbReference>
<name>A0ABN6MAY1_9BACT</name>
<proteinExistence type="predicted"/>
<dbReference type="InterPro" id="IPR050834">
    <property type="entry name" value="Glycosyltransf_2"/>
</dbReference>
<feature type="domain" description="Glycosyltransferase 2-like" evidence="1">
    <location>
        <begin position="329"/>
        <end position="454"/>
    </location>
</feature>
<dbReference type="InterPro" id="IPR001173">
    <property type="entry name" value="Glyco_trans_2-like"/>
</dbReference>
<organism evidence="2 3">
    <name type="scientific">Desulfofustis limnaeus</name>
    <dbReference type="NCBI Taxonomy" id="2740163"/>
    <lineage>
        <taxon>Bacteria</taxon>
        <taxon>Pseudomonadati</taxon>
        <taxon>Thermodesulfobacteriota</taxon>
        <taxon>Desulfobulbia</taxon>
        <taxon>Desulfobulbales</taxon>
        <taxon>Desulfocapsaceae</taxon>
        <taxon>Desulfofustis</taxon>
    </lineage>
</organism>
<dbReference type="Proteomes" id="UP000830055">
    <property type="component" value="Chromosome"/>
</dbReference>
<evidence type="ECO:0000313" key="2">
    <source>
        <dbReference type="EMBL" id="BDD89130.1"/>
    </source>
</evidence>
<dbReference type="Pfam" id="PF13692">
    <property type="entry name" value="Glyco_trans_1_4"/>
    <property type="match status" value="1"/>
</dbReference>
<dbReference type="SUPFAM" id="SSF53448">
    <property type="entry name" value="Nucleotide-diphospho-sugar transferases"/>
    <property type="match status" value="1"/>
</dbReference>
<dbReference type="CDD" id="cd03801">
    <property type="entry name" value="GT4_PimA-like"/>
    <property type="match status" value="1"/>
</dbReference>
<dbReference type="CDD" id="cd00761">
    <property type="entry name" value="Glyco_tranf_GTA_type"/>
    <property type="match status" value="1"/>
</dbReference>
<dbReference type="Gene3D" id="3.40.50.2000">
    <property type="entry name" value="Glycogen Phosphorylase B"/>
    <property type="match status" value="2"/>
</dbReference>
<dbReference type="PANTHER" id="PTHR43685:SF2">
    <property type="entry name" value="GLYCOSYLTRANSFERASE 2-LIKE DOMAIN-CONTAINING PROTEIN"/>
    <property type="match status" value="1"/>
</dbReference>
<dbReference type="Pfam" id="PF00535">
    <property type="entry name" value="Glycos_transf_2"/>
    <property type="match status" value="1"/>
</dbReference>
<evidence type="ECO:0000313" key="3">
    <source>
        <dbReference type="Proteomes" id="UP000830055"/>
    </source>
</evidence>
<keyword evidence="3" id="KW-1185">Reference proteome</keyword>
<sequence>MYDTLRHLVERSSIDIIEFAEFGGEGFATIRAKRLFNDFADSKLVVKLHTPASLLFRINEDRRLHLDSFYDYYMEDYCVKHADMVTSPSRSLGSYYADRVGRNDIRQCPYPMDLPHKGFDRVFTEKQIFTVRLIGSVQVRKGIDTFIRAAVEVIRQEPRFTFEIWGADRGAALFGSSYTETCRRLIPEEFRDQIVFAGPVPYSEIPGLFLDSCFCVYPSRWENWANVCLEAMSYGCIVLASKEGGMSEMVEHGRSGFVIDPLDPHDIASKILATYQDAAALAELSRQASRRSREICDPERTAHKIESNYRAPSIRREWQGIEGRAPLVSVIIPYFNQPQYVQEAISSVRKSNYPNLEIVVVNDGSTGEDARNVFQQLAEVVKIEKKNGGLSSARNSGIRAAKGDFILPLDADDLLEPTYLEKGVAALVNNPDLGYVSCHTQNFGEFNNAYIPIGYVPELMPYINTHGKCCNMYRRELFADETWYDEVMTSYEDWDLLLTLHDKGVEGDVLPDELFNYRRHFDSMVYTTANRQRADLIQYMMIKHEKTLAPHAAQMAVMLARLWKETEIREEHAEQQVVNLVNAPNRFGELQWGDKIRCQIYSRTGGGFWEHNSIYAYIKARKWSRLVISLPFAGQEGVFRFDPCNAPGIVVVKEISLIDKKTERCLYRFNDAKGFSRCSIEGASETRIQDGFLILVVTGNDPQIHLPQVASSRASKLSVVLYCDDRAELSDIGMILGTYHSWRRSASSTQKLKRLLFRSKG</sequence>
<gene>
    <name evidence="2" type="ORF">DPPLL_34950</name>
</gene>
<dbReference type="EMBL" id="AP025516">
    <property type="protein sequence ID" value="BDD89130.1"/>
    <property type="molecule type" value="Genomic_DNA"/>
</dbReference>
<dbReference type="PANTHER" id="PTHR43685">
    <property type="entry name" value="GLYCOSYLTRANSFERASE"/>
    <property type="match status" value="1"/>
</dbReference>